<dbReference type="PROSITE" id="PS01124">
    <property type="entry name" value="HTH_ARAC_FAMILY_2"/>
    <property type="match status" value="1"/>
</dbReference>
<evidence type="ECO:0000256" key="1">
    <source>
        <dbReference type="ARBA" id="ARBA00023015"/>
    </source>
</evidence>
<evidence type="ECO:0000313" key="5">
    <source>
        <dbReference type="EMBL" id="MBM6757631.1"/>
    </source>
</evidence>
<dbReference type="InterPro" id="IPR020449">
    <property type="entry name" value="Tscrpt_reg_AraC-type_HTH"/>
</dbReference>
<dbReference type="RefSeq" id="WP_204474523.1">
    <property type="nucleotide sequence ID" value="NZ_JACJJW010000004.1"/>
</dbReference>
<proteinExistence type="predicted"/>
<evidence type="ECO:0000256" key="2">
    <source>
        <dbReference type="ARBA" id="ARBA00023125"/>
    </source>
</evidence>
<reference evidence="5 6" key="1">
    <citation type="journal article" date="2021" name="Sci. Rep.">
        <title>The distribution of antibiotic resistance genes in chicken gut microbiota commensals.</title>
        <authorList>
            <person name="Juricova H."/>
            <person name="Matiasovicova J."/>
            <person name="Kubasova T."/>
            <person name="Cejkova D."/>
            <person name="Rychlik I."/>
        </authorList>
    </citation>
    <scope>NUCLEOTIDE SEQUENCE [LARGE SCALE GENOMIC DNA]</scope>
    <source>
        <strain evidence="5 6">An801</strain>
    </source>
</reference>
<comment type="caution">
    <text evidence="5">The sequence shown here is derived from an EMBL/GenBank/DDBJ whole genome shotgun (WGS) entry which is preliminary data.</text>
</comment>
<evidence type="ECO:0000259" key="4">
    <source>
        <dbReference type="PROSITE" id="PS01124"/>
    </source>
</evidence>
<keyword evidence="6" id="KW-1185">Reference proteome</keyword>
<accession>A0ABS2ESW5</accession>
<dbReference type="InterPro" id="IPR018060">
    <property type="entry name" value="HTH_AraC"/>
</dbReference>
<dbReference type="EMBL" id="JACJJW010000004">
    <property type="protein sequence ID" value="MBM6757631.1"/>
    <property type="molecule type" value="Genomic_DNA"/>
</dbReference>
<keyword evidence="1" id="KW-0805">Transcription regulation</keyword>
<dbReference type="InterPro" id="IPR009057">
    <property type="entry name" value="Homeodomain-like_sf"/>
</dbReference>
<evidence type="ECO:0000313" key="6">
    <source>
        <dbReference type="Proteomes" id="UP000703295"/>
    </source>
</evidence>
<dbReference type="Proteomes" id="UP000703295">
    <property type="component" value="Unassembled WGS sequence"/>
</dbReference>
<dbReference type="PRINTS" id="PR00032">
    <property type="entry name" value="HTHARAC"/>
</dbReference>
<sequence>MRKNEVIKTRLAEWINQKGYLNSRITIIQLSKIIGVNRTYLSNHINTTYGTNFNLWINRMRIAEAKQLIKLSPKRNLSEIAAQIGFTDLAHFSKQFKLQEGVTPSEWRKNI</sequence>
<dbReference type="PROSITE" id="PS00041">
    <property type="entry name" value="HTH_ARAC_FAMILY_1"/>
    <property type="match status" value="1"/>
</dbReference>
<feature type="domain" description="HTH araC/xylS-type" evidence="4">
    <location>
        <begin position="9"/>
        <end position="110"/>
    </location>
</feature>
<keyword evidence="2" id="KW-0238">DNA-binding</keyword>
<dbReference type="SUPFAM" id="SSF46689">
    <property type="entry name" value="Homeodomain-like"/>
    <property type="match status" value="1"/>
</dbReference>
<protein>
    <submittedName>
        <fullName evidence="5">Helix-turn-helix transcriptional regulator</fullName>
    </submittedName>
</protein>
<dbReference type="InterPro" id="IPR018062">
    <property type="entry name" value="HTH_AraC-typ_CS"/>
</dbReference>
<gene>
    <name evidence="5" type="ORF">H6A31_02825</name>
</gene>
<dbReference type="Pfam" id="PF12833">
    <property type="entry name" value="HTH_18"/>
    <property type="match status" value="1"/>
</dbReference>
<dbReference type="PANTHER" id="PTHR43280:SF2">
    <property type="entry name" value="HTH-TYPE TRANSCRIPTIONAL REGULATOR EXSA"/>
    <property type="match status" value="1"/>
</dbReference>
<dbReference type="SMART" id="SM00342">
    <property type="entry name" value="HTH_ARAC"/>
    <property type="match status" value="1"/>
</dbReference>
<dbReference type="PANTHER" id="PTHR43280">
    <property type="entry name" value="ARAC-FAMILY TRANSCRIPTIONAL REGULATOR"/>
    <property type="match status" value="1"/>
</dbReference>
<organism evidence="5 6">
    <name type="scientific">Bacteroides mediterraneensis</name>
    <dbReference type="NCBI Taxonomy" id="1841856"/>
    <lineage>
        <taxon>Bacteria</taxon>
        <taxon>Pseudomonadati</taxon>
        <taxon>Bacteroidota</taxon>
        <taxon>Bacteroidia</taxon>
        <taxon>Bacteroidales</taxon>
        <taxon>Bacteroidaceae</taxon>
        <taxon>Bacteroides</taxon>
    </lineage>
</organism>
<dbReference type="Gene3D" id="1.10.10.60">
    <property type="entry name" value="Homeodomain-like"/>
    <property type="match status" value="2"/>
</dbReference>
<keyword evidence="3" id="KW-0804">Transcription</keyword>
<name>A0ABS2ESW5_9BACE</name>
<evidence type="ECO:0000256" key="3">
    <source>
        <dbReference type="ARBA" id="ARBA00023163"/>
    </source>
</evidence>